<evidence type="ECO:0000313" key="3">
    <source>
        <dbReference type="Proteomes" id="UP000325849"/>
    </source>
</evidence>
<name>A0A5N8V8G9_9ACTN</name>
<reference evidence="2 3" key="1">
    <citation type="submission" date="2019-07" db="EMBL/GenBank/DDBJ databases">
        <title>New species of Amycolatopsis and Streptomyces.</title>
        <authorList>
            <person name="Duangmal K."/>
            <person name="Teo W.F.A."/>
            <person name="Lipun K."/>
        </authorList>
    </citation>
    <scope>NUCLEOTIDE SEQUENCE [LARGE SCALE GENOMIC DNA]</scope>
    <source>
        <strain evidence="2 3">NBRC 109810</strain>
    </source>
</reference>
<dbReference type="RefSeq" id="WP_152886339.1">
    <property type="nucleotide sequence ID" value="NZ_VJZD01000027.1"/>
</dbReference>
<sequence>MSSEHEGTVVDRRMALAREWDELVEQVRGLTGFEDFLRPPNLESLLPAAEKGPVVIVNVSRWRCDALVVRREGVTSIPLEQLTLDEATDRANRYLTLLQQQEAADIAYVDASATLAREPGRASTRDQFRAAEAVYTAQDNVDAMLSELQEWLWDVVADPVLTALRLTATPAGPTSTWPRIWWCPTGPLTLLPLHTAGYHTEPATRPRRTVLDRVVSSYTPTLRALLQARMSDPAGDDQAAPAEGADRFLLVEVDAPGQVPLQRTAEHAVLAEKVPATRMTALAGDQATVAAIRSGLPAHRWVHFSCHGDQNLADPSQGGLLLHDATLTISDVSTERFHGDFVGLSACKTAVGGVELLDEAITLAAALHYTGYRHVVAALWSVQDAASAEVFADLYREIITDGAVVPDLAPTALHDAVRRLRDRHPNWPHVWTPFTHTGP</sequence>
<dbReference type="InterPro" id="IPR024983">
    <property type="entry name" value="CHAT_dom"/>
</dbReference>
<dbReference type="EMBL" id="VJZD01000027">
    <property type="protein sequence ID" value="MPY31550.1"/>
    <property type="molecule type" value="Genomic_DNA"/>
</dbReference>
<keyword evidence="3" id="KW-1185">Reference proteome</keyword>
<dbReference type="Proteomes" id="UP000325849">
    <property type="component" value="Unassembled WGS sequence"/>
</dbReference>
<evidence type="ECO:0000259" key="1">
    <source>
        <dbReference type="Pfam" id="PF12770"/>
    </source>
</evidence>
<proteinExistence type="predicted"/>
<comment type="caution">
    <text evidence="2">The sequence shown here is derived from an EMBL/GenBank/DDBJ whole genome shotgun (WGS) entry which is preliminary data.</text>
</comment>
<organism evidence="2 3">
    <name type="scientific">Streptomyces adustus</name>
    <dbReference type="NCBI Taxonomy" id="1609272"/>
    <lineage>
        <taxon>Bacteria</taxon>
        <taxon>Bacillati</taxon>
        <taxon>Actinomycetota</taxon>
        <taxon>Actinomycetes</taxon>
        <taxon>Kitasatosporales</taxon>
        <taxon>Streptomycetaceae</taxon>
        <taxon>Streptomyces</taxon>
    </lineage>
</organism>
<protein>
    <submittedName>
        <fullName evidence="2">CHAT domain-containing protein</fullName>
    </submittedName>
</protein>
<dbReference type="Pfam" id="PF12770">
    <property type="entry name" value="CHAT"/>
    <property type="match status" value="1"/>
</dbReference>
<gene>
    <name evidence="2" type="ORF">FNH09_09725</name>
</gene>
<dbReference type="AlphaFoldDB" id="A0A5N8V8G9"/>
<dbReference type="OrthoDB" id="3206999at2"/>
<feature type="domain" description="CHAT" evidence="1">
    <location>
        <begin position="148"/>
        <end position="438"/>
    </location>
</feature>
<evidence type="ECO:0000313" key="2">
    <source>
        <dbReference type="EMBL" id="MPY31550.1"/>
    </source>
</evidence>
<accession>A0A5N8V8G9</accession>